<dbReference type="AlphaFoldDB" id="A0A0V0J8H5"/>
<organism evidence="1">
    <name type="scientific">Schistocephalus solidus</name>
    <name type="common">Tapeworm</name>
    <dbReference type="NCBI Taxonomy" id="70667"/>
    <lineage>
        <taxon>Eukaryota</taxon>
        <taxon>Metazoa</taxon>
        <taxon>Spiralia</taxon>
        <taxon>Lophotrochozoa</taxon>
        <taxon>Platyhelminthes</taxon>
        <taxon>Cestoda</taxon>
        <taxon>Eucestoda</taxon>
        <taxon>Diphyllobothriidea</taxon>
        <taxon>Diphyllobothriidae</taxon>
        <taxon>Schistocephalus</taxon>
    </lineage>
</organism>
<proteinExistence type="predicted"/>
<protein>
    <submittedName>
        <fullName evidence="1">Uncharacterized protein</fullName>
    </submittedName>
</protein>
<gene>
    <name evidence="1" type="ORF">TR151206</name>
</gene>
<dbReference type="EMBL" id="GEEE01001268">
    <property type="protein sequence ID" value="JAP61957.1"/>
    <property type="molecule type" value="Transcribed_RNA"/>
</dbReference>
<reference evidence="1" key="1">
    <citation type="submission" date="2016-01" db="EMBL/GenBank/DDBJ databases">
        <title>Reference transcriptome for the parasite Schistocephalus solidus: insights into the molecular evolution of parasitism.</title>
        <authorList>
            <person name="Hebert F.O."/>
            <person name="Grambauer S."/>
            <person name="Barber I."/>
            <person name="Landry C.R."/>
            <person name="Aubin-Horth N."/>
        </authorList>
    </citation>
    <scope>NUCLEOTIDE SEQUENCE</scope>
</reference>
<evidence type="ECO:0000313" key="1">
    <source>
        <dbReference type="EMBL" id="JAP61957.1"/>
    </source>
</evidence>
<sequence length="166" mass="19218">MPWKTLRSQVLNRPLRCLHFGNGAELRAFTLSSKINGKDRVPSALVVCLGWTDIYSRCYRRLFLLSRSQCNLMFLKQRLSNSCSFCSYFTCTSQYSQPQTRTARTDAQCSRIFVVMEMPGQVHRYIRLRNSCEQHELVRKCPYSAQSEAASLRGICNFLILQVDNE</sequence>
<accession>A0A0V0J8H5</accession>
<name>A0A0V0J8H5_SCHSO</name>